<dbReference type="PANTHER" id="PTHR42951">
    <property type="entry name" value="METALLO-BETA-LACTAMASE DOMAIN-CONTAINING"/>
    <property type="match status" value="1"/>
</dbReference>
<gene>
    <name evidence="2" type="ORF">V2V91_04185</name>
</gene>
<dbReference type="CDD" id="cd07721">
    <property type="entry name" value="yflN-like_MBL-fold"/>
    <property type="match status" value="1"/>
</dbReference>
<protein>
    <submittedName>
        <fullName evidence="2">MBL fold metallo-hydrolase</fullName>
    </submittedName>
</protein>
<organism evidence="2 3">
    <name type="scientific">Microbacterium schleiferi</name>
    <dbReference type="NCBI Taxonomy" id="69362"/>
    <lineage>
        <taxon>Bacteria</taxon>
        <taxon>Bacillati</taxon>
        <taxon>Actinomycetota</taxon>
        <taxon>Actinomycetes</taxon>
        <taxon>Micrococcales</taxon>
        <taxon>Microbacteriaceae</taxon>
        <taxon>Microbacterium</taxon>
    </lineage>
</organism>
<dbReference type="InterPro" id="IPR001279">
    <property type="entry name" value="Metallo-B-lactamas"/>
</dbReference>
<reference evidence="2 3" key="1">
    <citation type="submission" date="2024-01" db="EMBL/GenBank/DDBJ databases">
        <title>the genome sequence of strain Microbacterium schleiferi NBRC 15075.</title>
        <authorList>
            <person name="Ding Y."/>
            <person name="Zhang G."/>
        </authorList>
    </citation>
    <scope>NUCLEOTIDE SEQUENCE [LARGE SCALE GENOMIC DNA]</scope>
    <source>
        <strain evidence="2 3">NBRC 15075</strain>
    </source>
</reference>
<dbReference type="InterPro" id="IPR036866">
    <property type="entry name" value="RibonucZ/Hydroxyglut_hydro"/>
</dbReference>
<accession>A0ABU7V5Q9</accession>
<evidence type="ECO:0000313" key="2">
    <source>
        <dbReference type="EMBL" id="MEF2254336.1"/>
    </source>
</evidence>
<dbReference type="Pfam" id="PF00753">
    <property type="entry name" value="Lactamase_B"/>
    <property type="match status" value="1"/>
</dbReference>
<sequence length="274" mass="29209">MKLAPSVHRIGNDIVAAYLIVTPDGITLIDAGLPGMYADLTRELEGLGRSLDDIRGIVLTHGDSDHVGFAERLRAERGIPVFVHAADADRARGGDKPKTPMGPTRIGPLLQFAAYGMRKGMRPRWLTEVREVAEGDILDLPGSPRVIGMPGHSPGSVALFSPEARAVFVGDALTTRHVLTGRTGPGPAPFTDDPAEALVSLSHIAELDAEWVLPGHGPAFHGSPAAAVEAVLAVGAGLGHPRPYPVQSRFSRVVLRVRMLRTHTSARLKILGRR</sequence>
<dbReference type="Gene3D" id="3.60.15.10">
    <property type="entry name" value="Ribonuclease Z/Hydroxyacylglutathione hydrolase-like"/>
    <property type="match status" value="1"/>
</dbReference>
<feature type="domain" description="Metallo-beta-lactamase" evidence="1">
    <location>
        <begin position="14"/>
        <end position="216"/>
    </location>
</feature>
<comment type="caution">
    <text evidence="2">The sequence shown here is derived from an EMBL/GenBank/DDBJ whole genome shotgun (WGS) entry which is preliminary data.</text>
</comment>
<dbReference type="EMBL" id="JAZHOV010000002">
    <property type="protein sequence ID" value="MEF2254336.1"/>
    <property type="molecule type" value="Genomic_DNA"/>
</dbReference>
<dbReference type="InterPro" id="IPR050855">
    <property type="entry name" value="NDM-1-like"/>
</dbReference>
<dbReference type="SMART" id="SM00849">
    <property type="entry name" value="Lactamase_B"/>
    <property type="match status" value="1"/>
</dbReference>
<evidence type="ECO:0000313" key="3">
    <source>
        <dbReference type="Proteomes" id="UP001351900"/>
    </source>
</evidence>
<dbReference type="PANTHER" id="PTHR42951:SF17">
    <property type="entry name" value="METALLO-BETA-LACTAMASE DOMAIN-CONTAINING PROTEIN"/>
    <property type="match status" value="1"/>
</dbReference>
<proteinExistence type="predicted"/>
<keyword evidence="3" id="KW-1185">Reference proteome</keyword>
<dbReference type="RefSeq" id="WP_331790899.1">
    <property type="nucleotide sequence ID" value="NZ_BAAAUO010000005.1"/>
</dbReference>
<dbReference type="Proteomes" id="UP001351900">
    <property type="component" value="Unassembled WGS sequence"/>
</dbReference>
<name>A0ABU7V5Q9_9MICO</name>
<evidence type="ECO:0000259" key="1">
    <source>
        <dbReference type="SMART" id="SM00849"/>
    </source>
</evidence>
<dbReference type="SUPFAM" id="SSF56281">
    <property type="entry name" value="Metallo-hydrolase/oxidoreductase"/>
    <property type="match status" value="1"/>
</dbReference>